<evidence type="ECO:0000256" key="2">
    <source>
        <dbReference type="ARBA" id="ARBA00020595"/>
    </source>
</evidence>
<keyword evidence="3" id="KW-0539">Nucleus</keyword>
<dbReference type="Proteomes" id="UP001066276">
    <property type="component" value="Chromosome 8"/>
</dbReference>
<evidence type="ECO:0000256" key="3">
    <source>
        <dbReference type="ARBA" id="ARBA00023242"/>
    </source>
</evidence>
<organism evidence="4 5">
    <name type="scientific">Pleurodeles waltl</name>
    <name type="common">Iberian ribbed newt</name>
    <dbReference type="NCBI Taxonomy" id="8319"/>
    <lineage>
        <taxon>Eukaryota</taxon>
        <taxon>Metazoa</taxon>
        <taxon>Chordata</taxon>
        <taxon>Craniata</taxon>
        <taxon>Vertebrata</taxon>
        <taxon>Euteleostomi</taxon>
        <taxon>Amphibia</taxon>
        <taxon>Batrachia</taxon>
        <taxon>Caudata</taxon>
        <taxon>Salamandroidea</taxon>
        <taxon>Salamandridae</taxon>
        <taxon>Pleurodelinae</taxon>
        <taxon>Pleurodeles</taxon>
    </lineage>
</organism>
<evidence type="ECO:0000313" key="5">
    <source>
        <dbReference type="Proteomes" id="UP001066276"/>
    </source>
</evidence>
<dbReference type="InterPro" id="IPR026097">
    <property type="entry name" value="S100PBP"/>
</dbReference>
<sequence>MQLSVQARWEEVGSEPVSERDWERIHTGVRMKVLFQCTEADCIPAPVKQAWEYFSTYACFLGSASSSGALDSNNVESTNTDVTKSPVMSQANTAVLSSVKKLGKVAPIPNKETWHRSASHVDLEWKKQIYLQCVLKHMRSTEDQNQDAYDELLMLMYQAASAEYKDQEQNWQHPSNLTTRNYSRCPKKLPNKYSLKQWVSQNGGY</sequence>
<dbReference type="GO" id="GO:0005634">
    <property type="term" value="C:nucleus"/>
    <property type="evidence" value="ECO:0007669"/>
    <property type="project" value="UniProtKB-SubCell"/>
</dbReference>
<gene>
    <name evidence="4" type="ORF">NDU88_008502</name>
</gene>
<dbReference type="PANTHER" id="PTHR14455">
    <property type="entry name" value="ASKOPOS"/>
    <property type="match status" value="1"/>
</dbReference>
<accession>A0AAV7NY08</accession>
<evidence type="ECO:0000313" key="4">
    <source>
        <dbReference type="EMBL" id="KAJ1120329.1"/>
    </source>
</evidence>
<comment type="caution">
    <text evidence="4">The sequence shown here is derived from an EMBL/GenBank/DDBJ whole genome shotgun (WGS) entry which is preliminary data.</text>
</comment>
<comment type="subcellular location">
    <subcellularLocation>
        <location evidence="1">Nucleus</location>
    </subcellularLocation>
</comment>
<proteinExistence type="predicted"/>
<protein>
    <recommendedName>
        <fullName evidence="2">S100P-binding protein</fullName>
    </recommendedName>
</protein>
<reference evidence="4" key="1">
    <citation type="journal article" date="2022" name="bioRxiv">
        <title>Sequencing and chromosome-scale assembly of the giantPleurodeles waltlgenome.</title>
        <authorList>
            <person name="Brown T."/>
            <person name="Elewa A."/>
            <person name="Iarovenko S."/>
            <person name="Subramanian E."/>
            <person name="Araus A.J."/>
            <person name="Petzold A."/>
            <person name="Susuki M."/>
            <person name="Suzuki K.-i.T."/>
            <person name="Hayashi T."/>
            <person name="Toyoda A."/>
            <person name="Oliveira C."/>
            <person name="Osipova E."/>
            <person name="Leigh N.D."/>
            <person name="Simon A."/>
            <person name="Yun M.H."/>
        </authorList>
    </citation>
    <scope>NUCLEOTIDE SEQUENCE</scope>
    <source>
        <strain evidence="4">20211129_DDA</strain>
        <tissue evidence="4">Liver</tissue>
    </source>
</reference>
<dbReference type="AlphaFoldDB" id="A0AAV7NY08"/>
<dbReference type="Pfam" id="PF15427">
    <property type="entry name" value="S100PBPR"/>
    <property type="match status" value="1"/>
</dbReference>
<evidence type="ECO:0000256" key="1">
    <source>
        <dbReference type="ARBA" id="ARBA00004123"/>
    </source>
</evidence>
<dbReference type="GO" id="GO:0048306">
    <property type="term" value="F:calcium-dependent protein binding"/>
    <property type="evidence" value="ECO:0007669"/>
    <property type="project" value="InterPro"/>
</dbReference>
<dbReference type="PANTHER" id="PTHR14455:SF0">
    <property type="entry name" value="S100P-BINDING PROTEIN"/>
    <property type="match status" value="1"/>
</dbReference>
<keyword evidence="5" id="KW-1185">Reference proteome</keyword>
<dbReference type="EMBL" id="JANPWB010000012">
    <property type="protein sequence ID" value="KAJ1120329.1"/>
    <property type="molecule type" value="Genomic_DNA"/>
</dbReference>
<name>A0AAV7NY08_PLEWA</name>